<evidence type="ECO:0000313" key="16">
    <source>
        <dbReference type="Proteomes" id="UP000245771"/>
    </source>
</evidence>
<dbReference type="InParanoid" id="A0A316V6L8"/>
<dbReference type="GO" id="GO:0006888">
    <property type="term" value="P:endoplasmic reticulum to Golgi vesicle-mediated transport"/>
    <property type="evidence" value="ECO:0007669"/>
    <property type="project" value="UniProtKB-UniRule"/>
</dbReference>
<evidence type="ECO:0000256" key="10">
    <source>
        <dbReference type="ARBA" id="ARBA00023136"/>
    </source>
</evidence>
<comment type="subcellular location">
    <subcellularLocation>
        <location evidence="1 11">Endoplasmic reticulum membrane</location>
        <topology evidence="1 11">Multi-pass membrane protein</topology>
    </subcellularLocation>
</comment>
<evidence type="ECO:0000256" key="6">
    <source>
        <dbReference type="ARBA" id="ARBA00022892"/>
    </source>
</evidence>
<comment type="caution">
    <text evidence="11">Lacks conserved residue(s) required for the propagation of feature annotation.</text>
</comment>
<evidence type="ECO:0000256" key="8">
    <source>
        <dbReference type="ARBA" id="ARBA00022989"/>
    </source>
</evidence>
<proteinExistence type="inferred from homology"/>
<keyword evidence="3 11" id="KW-0813">Transport</keyword>
<keyword evidence="10 11" id="KW-0472">Membrane</keyword>
<evidence type="ECO:0000256" key="5">
    <source>
        <dbReference type="ARBA" id="ARBA00022824"/>
    </source>
</evidence>
<dbReference type="RefSeq" id="XP_025353206.1">
    <property type="nucleotide sequence ID" value="XM_025499441.1"/>
</dbReference>
<dbReference type="AlphaFoldDB" id="A0A316V6L8"/>
<dbReference type="InterPro" id="IPR008417">
    <property type="entry name" value="BAP29/BAP31"/>
</dbReference>
<evidence type="ECO:0000256" key="11">
    <source>
        <dbReference type="RuleBase" id="RU367026"/>
    </source>
</evidence>
<accession>A0A316V6L8</accession>
<keyword evidence="8 11" id="KW-1133">Transmembrane helix</keyword>
<keyword evidence="9" id="KW-0175">Coiled coil</keyword>
<dbReference type="PANTHER" id="PTHR12701">
    <property type="entry name" value="BCR-ASSOCIATED PROTEIN, BAP"/>
    <property type="match status" value="1"/>
</dbReference>
<dbReference type="Proteomes" id="UP000245771">
    <property type="component" value="Unassembled WGS sequence"/>
</dbReference>
<keyword evidence="6 11" id="KW-0931">ER-Golgi transport</keyword>
<dbReference type="Pfam" id="PF18035">
    <property type="entry name" value="Bap31_Bap29_C"/>
    <property type="match status" value="1"/>
</dbReference>
<evidence type="ECO:0000256" key="9">
    <source>
        <dbReference type="ARBA" id="ARBA00023054"/>
    </source>
</evidence>
<dbReference type="InterPro" id="IPR040463">
    <property type="entry name" value="BAP29/BAP31_N"/>
</dbReference>
<feature type="domain" description="Bap31/Bap29 cytoplasmic coiled-coil" evidence="14">
    <location>
        <begin position="138"/>
        <end position="174"/>
    </location>
</feature>
<evidence type="ECO:0000256" key="12">
    <source>
        <dbReference type="SAM" id="MobiDB-lite"/>
    </source>
</evidence>
<dbReference type="FunCoup" id="A0A316V6L8">
    <property type="interactions" value="174"/>
</dbReference>
<dbReference type="Pfam" id="PF05529">
    <property type="entry name" value="Bap31"/>
    <property type="match status" value="1"/>
</dbReference>
<feature type="domain" description="BAP29/BAP31 transmembrane" evidence="13">
    <location>
        <begin position="1"/>
        <end position="136"/>
    </location>
</feature>
<dbReference type="OrthoDB" id="435607at2759"/>
<dbReference type="STRING" id="1280837.A0A316V6L8"/>
<name>A0A316V6L8_9BASI</name>
<dbReference type="GO" id="GO:0070973">
    <property type="term" value="P:protein localization to endoplasmic reticulum exit site"/>
    <property type="evidence" value="ECO:0007669"/>
    <property type="project" value="UniProtKB-UniRule"/>
</dbReference>
<evidence type="ECO:0000259" key="13">
    <source>
        <dbReference type="Pfam" id="PF05529"/>
    </source>
</evidence>
<dbReference type="EMBL" id="KZ819605">
    <property type="protein sequence ID" value="PWN32904.1"/>
    <property type="molecule type" value="Genomic_DNA"/>
</dbReference>
<keyword evidence="7 11" id="KW-0653">Protein transport</keyword>
<evidence type="ECO:0000313" key="15">
    <source>
        <dbReference type="EMBL" id="PWN32904.1"/>
    </source>
</evidence>
<comment type="function">
    <text evidence="11">May play a role in anterograde transport of membrane proteins from the endoplasmic reticulum to the Golgi.</text>
</comment>
<dbReference type="GO" id="GO:0006886">
    <property type="term" value="P:intracellular protein transport"/>
    <property type="evidence" value="ECO:0007669"/>
    <property type="project" value="UniProtKB-UniRule"/>
</dbReference>
<dbReference type="PANTHER" id="PTHR12701:SF20">
    <property type="entry name" value="ENDOPLASMIC RETICULUM TRANSMEMBRANE PROTEIN"/>
    <property type="match status" value="1"/>
</dbReference>
<keyword evidence="4 11" id="KW-0812">Transmembrane</keyword>
<feature type="transmembrane region" description="Helical" evidence="11">
    <location>
        <begin position="7"/>
        <end position="26"/>
    </location>
</feature>
<protein>
    <recommendedName>
        <fullName evidence="11">Endoplasmic reticulum transmembrane protein</fullName>
    </recommendedName>
</protein>
<keyword evidence="5 11" id="KW-0256">Endoplasmic reticulum</keyword>
<dbReference type="GO" id="GO:0005789">
    <property type="term" value="C:endoplasmic reticulum membrane"/>
    <property type="evidence" value="ECO:0007669"/>
    <property type="project" value="UniProtKB-SubCell"/>
</dbReference>
<reference evidence="15 16" key="1">
    <citation type="journal article" date="2018" name="Mol. Biol. Evol.">
        <title>Broad Genomic Sampling Reveals a Smut Pathogenic Ancestry of the Fungal Clade Ustilaginomycotina.</title>
        <authorList>
            <person name="Kijpornyongpan T."/>
            <person name="Mondo S.J."/>
            <person name="Barry K."/>
            <person name="Sandor L."/>
            <person name="Lee J."/>
            <person name="Lipzen A."/>
            <person name="Pangilinan J."/>
            <person name="LaButti K."/>
            <person name="Hainaut M."/>
            <person name="Henrissat B."/>
            <person name="Grigoriev I.V."/>
            <person name="Spatafora J.W."/>
            <person name="Aime M.C."/>
        </authorList>
    </citation>
    <scope>NUCLEOTIDE SEQUENCE [LARGE SCALE GENOMIC DNA]</scope>
    <source>
        <strain evidence="15 16">MCA 3882</strain>
    </source>
</reference>
<evidence type="ECO:0000256" key="4">
    <source>
        <dbReference type="ARBA" id="ARBA00022692"/>
    </source>
</evidence>
<evidence type="ECO:0000256" key="3">
    <source>
        <dbReference type="ARBA" id="ARBA00022448"/>
    </source>
</evidence>
<evidence type="ECO:0000256" key="1">
    <source>
        <dbReference type="ARBA" id="ARBA00004477"/>
    </source>
</evidence>
<sequence length="183" mass="20802">MTVHYTLTFMLLCLEALVFLALIFPLPFKMRRAVFRFFGTNPIVGQVLYCIKISIIFVSIFFVDAVRQLLRVMEDRRDAKQALGVRDSAHHDLLVKLAFAQRNCYLCGFTLFCSLILSRTYSLVNELIDTQTQLEQVRKNSSGSGSADAATLKKQVGQQQEEYNRLSDELNQTKGQPVRGKAD</sequence>
<evidence type="ECO:0000259" key="14">
    <source>
        <dbReference type="Pfam" id="PF18035"/>
    </source>
</evidence>
<gene>
    <name evidence="15" type="ORF">FA14DRAFT_162138</name>
</gene>
<dbReference type="InterPro" id="IPR041672">
    <property type="entry name" value="Bap31/Bap29_C"/>
</dbReference>
<feature type="region of interest" description="Disordered" evidence="12">
    <location>
        <begin position="139"/>
        <end position="183"/>
    </location>
</feature>
<evidence type="ECO:0000256" key="7">
    <source>
        <dbReference type="ARBA" id="ARBA00022927"/>
    </source>
</evidence>
<evidence type="ECO:0000256" key="2">
    <source>
        <dbReference type="ARBA" id="ARBA00007956"/>
    </source>
</evidence>
<organism evidence="15 16">
    <name type="scientific">Meira miltonrushii</name>
    <dbReference type="NCBI Taxonomy" id="1280837"/>
    <lineage>
        <taxon>Eukaryota</taxon>
        <taxon>Fungi</taxon>
        <taxon>Dikarya</taxon>
        <taxon>Basidiomycota</taxon>
        <taxon>Ustilaginomycotina</taxon>
        <taxon>Exobasidiomycetes</taxon>
        <taxon>Exobasidiales</taxon>
        <taxon>Brachybasidiaceae</taxon>
        <taxon>Meira</taxon>
    </lineage>
</organism>
<keyword evidence="16" id="KW-1185">Reference proteome</keyword>
<comment type="similarity">
    <text evidence="2 11">Belongs to the BCAP29/BCAP31 family.</text>
</comment>
<feature type="transmembrane region" description="Helical" evidence="11">
    <location>
        <begin position="46"/>
        <end position="66"/>
    </location>
</feature>
<dbReference type="GeneID" id="37021222"/>